<evidence type="ECO:0000256" key="7">
    <source>
        <dbReference type="ARBA" id="ARBA00023010"/>
    </source>
</evidence>
<evidence type="ECO:0000313" key="13">
    <source>
        <dbReference type="Proteomes" id="UP000012073"/>
    </source>
</evidence>
<feature type="domain" description="RanBD1" evidence="11">
    <location>
        <begin position="299"/>
        <end position="445"/>
    </location>
</feature>
<dbReference type="Proteomes" id="UP000012073">
    <property type="component" value="Unassembled WGS sequence"/>
</dbReference>
<dbReference type="GO" id="GO:0015031">
    <property type="term" value="P:protein transport"/>
    <property type="evidence" value="ECO:0007669"/>
    <property type="project" value="UniProtKB-KW"/>
</dbReference>
<keyword evidence="2" id="KW-0813">Transport</keyword>
<evidence type="ECO:0000256" key="8">
    <source>
        <dbReference type="ARBA" id="ARBA00023132"/>
    </source>
</evidence>
<keyword evidence="13" id="KW-1185">Reference proteome</keyword>
<proteinExistence type="predicted"/>
<gene>
    <name evidence="12" type="ORF">CHC_T00000550001</name>
</gene>
<evidence type="ECO:0000256" key="10">
    <source>
        <dbReference type="SAM" id="MobiDB-lite"/>
    </source>
</evidence>
<dbReference type="PANTHER" id="PTHR23138">
    <property type="entry name" value="RAN BINDING PROTEIN"/>
    <property type="match status" value="1"/>
</dbReference>
<dbReference type="Pfam" id="PF08911">
    <property type="entry name" value="NUP50"/>
    <property type="match status" value="1"/>
</dbReference>
<evidence type="ECO:0000313" key="12">
    <source>
        <dbReference type="EMBL" id="CDF38204.1"/>
    </source>
</evidence>
<dbReference type="STRING" id="2769.R7QJC6"/>
<evidence type="ECO:0000256" key="9">
    <source>
        <dbReference type="ARBA" id="ARBA00023242"/>
    </source>
</evidence>
<dbReference type="Gramene" id="CDF38204">
    <property type="protein sequence ID" value="CDF38204"/>
    <property type="gene ID" value="CHC_T00000550001"/>
</dbReference>
<dbReference type="InterPro" id="IPR045255">
    <property type="entry name" value="RanBP1-like"/>
</dbReference>
<dbReference type="GO" id="GO:0005643">
    <property type="term" value="C:nuclear pore"/>
    <property type="evidence" value="ECO:0007669"/>
    <property type="project" value="UniProtKB-SubCell"/>
</dbReference>
<dbReference type="InterPro" id="IPR011993">
    <property type="entry name" value="PH-like_dom_sf"/>
</dbReference>
<feature type="compositionally biased region" description="Low complexity" evidence="10">
    <location>
        <begin position="249"/>
        <end position="262"/>
    </location>
</feature>
<feature type="compositionally biased region" description="Basic and acidic residues" evidence="10">
    <location>
        <begin position="93"/>
        <end position="104"/>
    </location>
</feature>
<evidence type="ECO:0000256" key="2">
    <source>
        <dbReference type="ARBA" id="ARBA00022448"/>
    </source>
</evidence>
<dbReference type="GO" id="GO:0051028">
    <property type="term" value="P:mRNA transport"/>
    <property type="evidence" value="ECO:0007669"/>
    <property type="project" value="UniProtKB-KW"/>
</dbReference>
<dbReference type="PhylomeDB" id="R7QJC6"/>
<comment type="subcellular location">
    <subcellularLocation>
        <location evidence="1">Nucleus</location>
        <location evidence="1">Nuclear pore complex</location>
    </subcellularLocation>
</comment>
<evidence type="ECO:0000256" key="5">
    <source>
        <dbReference type="ARBA" id="ARBA00022927"/>
    </source>
</evidence>
<keyword evidence="4" id="KW-0509">mRNA transport</keyword>
<feature type="region of interest" description="Disordered" evidence="10">
    <location>
        <begin position="1"/>
        <end position="267"/>
    </location>
</feature>
<evidence type="ECO:0000256" key="4">
    <source>
        <dbReference type="ARBA" id="ARBA00022816"/>
    </source>
</evidence>
<dbReference type="InterPro" id="IPR000156">
    <property type="entry name" value="Ran_bind_dom"/>
</dbReference>
<dbReference type="PROSITE" id="PS50196">
    <property type="entry name" value="RANBD1"/>
    <property type="match status" value="1"/>
</dbReference>
<dbReference type="SMART" id="SM00160">
    <property type="entry name" value="RanBD"/>
    <property type="match status" value="1"/>
</dbReference>
<dbReference type="RefSeq" id="XP_005718089.1">
    <property type="nucleotide sequence ID" value="XM_005718032.1"/>
</dbReference>
<evidence type="ECO:0000259" key="11">
    <source>
        <dbReference type="PROSITE" id="PS50196"/>
    </source>
</evidence>
<keyword evidence="6" id="KW-0007">Acetylation</keyword>
<organism evidence="12 13">
    <name type="scientific">Chondrus crispus</name>
    <name type="common">Carrageen Irish moss</name>
    <name type="synonym">Polymorpha crispa</name>
    <dbReference type="NCBI Taxonomy" id="2769"/>
    <lineage>
        <taxon>Eukaryota</taxon>
        <taxon>Rhodophyta</taxon>
        <taxon>Florideophyceae</taxon>
        <taxon>Rhodymeniophycidae</taxon>
        <taxon>Gigartinales</taxon>
        <taxon>Gigartinaceae</taxon>
        <taxon>Chondrus</taxon>
    </lineage>
</organism>
<keyword evidence="7" id="KW-0811">Translocation</keyword>
<dbReference type="Gene3D" id="2.30.29.30">
    <property type="entry name" value="Pleckstrin-homology domain (PH domain)/Phosphotyrosine-binding domain (PTB)"/>
    <property type="match status" value="1"/>
</dbReference>
<evidence type="ECO:0000256" key="6">
    <source>
        <dbReference type="ARBA" id="ARBA00022990"/>
    </source>
</evidence>
<dbReference type="AlphaFoldDB" id="R7QJC6"/>
<evidence type="ECO:0000256" key="1">
    <source>
        <dbReference type="ARBA" id="ARBA00004567"/>
    </source>
</evidence>
<keyword evidence="8" id="KW-0906">Nuclear pore complex</keyword>
<name>R7QJC6_CHOCR</name>
<dbReference type="OrthoDB" id="6061at2759"/>
<evidence type="ECO:0000256" key="3">
    <source>
        <dbReference type="ARBA" id="ARBA00022737"/>
    </source>
</evidence>
<keyword evidence="9" id="KW-0539">Nucleus</keyword>
<dbReference type="EMBL" id="HG001903">
    <property type="protein sequence ID" value="CDF38204.1"/>
    <property type="molecule type" value="Genomic_DNA"/>
</dbReference>
<dbReference type="SUPFAM" id="SSF50729">
    <property type="entry name" value="PH domain-like"/>
    <property type="match status" value="1"/>
</dbReference>
<keyword evidence="5" id="KW-0653">Protein transport</keyword>
<sequence>MKRSSDRQITKDDAEAGTLDGANEDARPFQKAPPDVLAKRRILKARRTLPADATNEENAPNPFAAISTGPAPPAADAQITSPAPCKPTNDKPAVTEEEKTEKPLETPAAIPTPKIEETDRPADGNAKPFEPSPEAPKTDNGKSSAPPPEKPSQGSADEKAPETSPQKSSQAAEKPADVAPPIDKGSQAGEHLAKSEATGRAPEEPSSKVADTPQVNSAPASANDAKQTGEGTADSAAKYVEREVPSPPDSSKATSAAAPTPSMHANGKAPAAPITFGNLSGAPVLTFANAAAASKGMFNIAPVATAPPPPPAPVKEFKEAPVQTGEEGDEELFRERAKLYELQTGEKGTRSWKEKGVGHLKVNRDIETKKARLVMRTEATLKVILNSPIFEGFRFDRATPRSLRFLGYDAKDINKRLTFLARFDSVVASNSLIEVIESTQRTAANNKSED</sequence>
<dbReference type="InterPro" id="IPR015007">
    <property type="entry name" value="NUP2/50/61"/>
</dbReference>
<feature type="compositionally biased region" description="Polar residues" evidence="10">
    <location>
        <begin position="213"/>
        <end position="230"/>
    </location>
</feature>
<protein>
    <recommendedName>
        <fullName evidence="11">RanBD1 domain-containing protein</fullName>
    </recommendedName>
</protein>
<dbReference type="Pfam" id="PF00638">
    <property type="entry name" value="Ran_BP1"/>
    <property type="match status" value="1"/>
</dbReference>
<reference evidence="13" key="1">
    <citation type="journal article" date="2013" name="Proc. Natl. Acad. Sci. U.S.A.">
        <title>Genome structure and metabolic features in the red seaweed Chondrus crispus shed light on evolution of the Archaeplastida.</title>
        <authorList>
            <person name="Collen J."/>
            <person name="Porcel B."/>
            <person name="Carre W."/>
            <person name="Ball S.G."/>
            <person name="Chaparro C."/>
            <person name="Tonon T."/>
            <person name="Barbeyron T."/>
            <person name="Michel G."/>
            <person name="Noel B."/>
            <person name="Valentin K."/>
            <person name="Elias M."/>
            <person name="Artiguenave F."/>
            <person name="Arun A."/>
            <person name="Aury J.M."/>
            <person name="Barbosa-Neto J.F."/>
            <person name="Bothwell J.H."/>
            <person name="Bouget F.Y."/>
            <person name="Brillet L."/>
            <person name="Cabello-Hurtado F."/>
            <person name="Capella-Gutierrez S."/>
            <person name="Charrier B."/>
            <person name="Cladiere L."/>
            <person name="Cock J.M."/>
            <person name="Coelho S.M."/>
            <person name="Colleoni C."/>
            <person name="Czjzek M."/>
            <person name="Da Silva C."/>
            <person name="Delage L."/>
            <person name="Denoeud F."/>
            <person name="Deschamps P."/>
            <person name="Dittami S.M."/>
            <person name="Gabaldon T."/>
            <person name="Gachon C.M."/>
            <person name="Groisillier A."/>
            <person name="Herve C."/>
            <person name="Jabbari K."/>
            <person name="Katinka M."/>
            <person name="Kloareg B."/>
            <person name="Kowalczyk N."/>
            <person name="Labadie K."/>
            <person name="Leblanc C."/>
            <person name="Lopez P.J."/>
            <person name="McLachlan D.H."/>
            <person name="Meslet-Cladiere L."/>
            <person name="Moustafa A."/>
            <person name="Nehr Z."/>
            <person name="Nyvall Collen P."/>
            <person name="Panaud O."/>
            <person name="Partensky F."/>
            <person name="Poulain J."/>
            <person name="Rensing S.A."/>
            <person name="Rousvoal S."/>
            <person name="Samson G."/>
            <person name="Symeonidi A."/>
            <person name="Weissenbach J."/>
            <person name="Zambounis A."/>
            <person name="Wincker P."/>
            <person name="Boyen C."/>
        </authorList>
    </citation>
    <scope>NUCLEOTIDE SEQUENCE [LARGE SCALE GENOMIC DNA]</scope>
    <source>
        <strain evidence="13">cv. Stackhouse</strain>
    </source>
</reference>
<dbReference type="GeneID" id="17325808"/>
<accession>R7QJC6</accession>
<dbReference type="KEGG" id="ccp:CHC_T00000550001"/>
<feature type="compositionally biased region" description="Basic and acidic residues" evidence="10">
    <location>
        <begin position="1"/>
        <end position="14"/>
    </location>
</feature>
<keyword evidence="3" id="KW-0677">Repeat</keyword>